<name>A0ABY6UMQ0_BIOOC</name>
<evidence type="ECO:0000313" key="1">
    <source>
        <dbReference type="EMBL" id="VUC32600.1"/>
    </source>
</evidence>
<dbReference type="Proteomes" id="UP000766486">
    <property type="component" value="Unassembled WGS sequence"/>
</dbReference>
<accession>A0ABY6UMQ0</accession>
<keyword evidence="2" id="KW-1185">Reference proteome</keyword>
<sequence length="76" mass="8883">MPEKVRYMVCILKQTLDLEGVYDIERFVADNATLKILADDTYWYVKSHKPFVLRNSRIPLPKGGFHEQVSARITEK</sequence>
<comment type="caution">
    <text evidence="1">The sequence shown here is derived from an EMBL/GenBank/DDBJ whole genome shotgun (WGS) entry which is preliminary data.</text>
</comment>
<dbReference type="EMBL" id="CABFNS010000851">
    <property type="protein sequence ID" value="VUC32600.1"/>
    <property type="molecule type" value="Genomic_DNA"/>
</dbReference>
<proteinExistence type="predicted"/>
<evidence type="ECO:0000313" key="2">
    <source>
        <dbReference type="Proteomes" id="UP000766486"/>
    </source>
</evidence>
<protein>
    <submittedName>
        <fullName evidence="1">Uncharacterized protein</fullName>
    </submittedName>
</protein>
<organism evidence="1 2">
    <name type="scientific">Bionectria ochroleuca</name>
    <name type="common">Gliocladium roseum</name>
    <dbReference type="NCBI Taxonomy" id="29856"/>
    <lineage>
        <taxon>Eukaryota</taxon>
        <taxon>Fungi</taxon>
        <taxon>Dikarya</taxon>
        <taxon>Ascomycota</taxon>
        <taxon>Pezizomycotina</taxon>
        <taxon>Sordariomycetes</taxon>
        <taxon>Hypocreomycetidae</taxon>
        <taxon>Hypocreales</taxon>
        <taxon>Bionectriaceae</taxon>
        <taxon>Clonostachys</taxon>
    </lineage>
</organism>
<reference evidence="1 2" key="1">
    <citation type="submission" date="2019-06" db="EMBL/GenBank/DDBJ databases">
        <authorList>
            <person name="Broberg M."/>
        </authorList>
    </citation>
    <scope>NUCLEOTIDE SEQUENCE [LARGE SCALE GENOMIC DNA]</scope>
</reference>
<gene>
    <name evidence="1" type="ORF">CLO192961_LOCUS328844</name>
</gene>